<feature type="domain" description="GRF-type" evidence="15">
    <location>
        <begin position="513"/>
        <end position="562"/>
    </location>
</feature>
<dbReference type="GO" id="GO:0008311">
    <property type="term" value="F:double-stranded DNA 3'-5' DNA exonuclease activity"/>
    <property type="evidence" value="ECO:0007669"/>
    <property type="project" value="UniProtKB-EC"/>
</dbReference>
<evidence type="ECO:0000259" key="15">
    <source>
        <dbReference type="PROSITE" id="PS51999"/>
    </source>
</evidence>
<feature type="active site" description="Proton donor/acceptor" evidence="9">
    <location>
        <position position="184"/>
    </location>
</feature>
<keyword evidence="8" id="KW-0539">Nucleus</keyword>
<evidence type="ECO:0000256" key="12">
    <source>
        <dbReference type="PROSITE-ProRule" id="PRU01343"/>
    </source>
</evidence>
<keyword evidence="7 10" id="KW-0460">Magnesium</keyword>
<feature type="active site" description="Proton acceptor" evidence="9">
    <location>
        <position position="306"/>
    </location>
</feature>
<evidence type="ECO:0000256" key="4">
    <source>
        <dbReference type="ARBA" id="ARBA00022771"/>
    </source>
</evidence>
<feature type="binding site" evidence="10">
    <location>
        <position position="184"/>
    </location>
    <ligand>
        <name>Mg(2+)</name>
        <dbReference type="ChEBI" id="CHEBI:18420"/>
        <label>1</label>
    </ligand>
</feature>
<evidence type="ECO:0000313" key="16">
    <source>
        <dbReference type="EMBL" id="KAH3881784.1"/>
    </source>
</evidence>
<gene>
    <name evidence="16" type="ORF">DPMN_005711</name>
</gene>
<keyword evidence="5" id="KW-0378">Hydrolase</keyword>
<dbReference type="NCBIfam" id="TIGR00633">
    <property type="entry name" value="xth"/>
    <property type="match status" value="1"/>
</dbReference>
<name>A0A9D4MU41_DREPO</name>
<dbReference type="InterPro" id="IPR010666">
    <property type="entry name" value="Znf_GRF"/>
</dbReference>
<dbReference type="SUPFAM" id="SSF56219">
    <property type="entry name" value="DNase I-like"/>
    <property type="match status" value="1"/>
</dbReference>
<feature type="site" description="Important for catalytic activity" evidence="11">
    <location>
        <position position="279"/>
    </location>
</feature>
<comment type="cofactor">
    <cofactor evidence="10 13">
        <name>Mg(2+)</name>
        <dbReference type="ChEBI" id="CHEBI:18420"/>
    </cofactor>
    <cofactor evidence="10 13">
        <name>Mn(2+)</name>
        <dbReference type="ChEBI" id="CHEBI:29035"/>
    </cofactor>
    <text evidence="10 13">Probably binds two magnesium or manganese ions per subunit.</text>
</comment>
<evidence type="ECO:0000256" key="11">
    <source>
        <dbReference type="PIRSR" id="PIRSR604808-3"/>
    </source>
</evidence>
<keyword evidence="4 12" id="KW-0863">Zinc-finger</keyword>
<dbReference type="OrthoDB" id="391817at2759"/>
<feature type="binding site" evidence="10">
    <location>
        <position position="186"/>
    </location>
    <ligand>
        <name>Mg(2+)</name>
        <dbReference type="ChEBI" id="CHEBI:18420"/>
        <label>1</label>
    </ligand>
</feature>
<dbReference type="GO" id="GO:0006284">
    <property type="term" value="P:base-excision repair"/>
    <property type="evidence" value="ECO:0007669"/>
    <property type="project" value="TreeGrafter"/>
</dbReference>
<dbReference type="Gene3D" id="3.60.10.10">
    <property type="entry name" value="Endonuclease/exonuclease/phosphatase"/>
    <property type="match status" value="1"/>
</dbReference>
<dbReference type="InterPro" id="IPR005135">
    <property type="entry name" value="Endo/exonuclease/phosphatase"/>
</dbReference>
<dbReference type="InterPro" id="IPR036691">
    <property type="entry name" value="Endo/exonu/phosph_ase_sf"/>
</dbReference>
<comment type="similarity">
    <text evidence="2 13">Belongs to the DNA repair enzymes AP/ExoA family.</text>
</comment>
<organism evidence="16 17">
    <name type="scientific">Dreissena polymorpha</name>
    <name type="common">Zebra mussel</name>
    <name type="synonym">Mytilus polymorpha</name>
    <dbReference type="NCBI Taxonomy" id="45954"/>
    <lineage>
        <taxon>Eukaryota</taxon>
        <taxon>Metazoa</taxon>
        <taxon>Spiralia</taxon>
        <taxon>Lophotrochozoa</taxon>
        <taxon>Mollusca</taxon>
        <taxon>Bivalvia</taxon>
        <taxon>Autobranchia</taxon>
        <taxon>Heteroconchia</taxon>
        <taxon>Euheterodonta</taxon>
        <taxon>Imparidentia</taxon>
        <taxon>Neoheterodontei</taxon>
        <taxon>Myida</taxon>
        <taxon>Dreissenoidea</taxon>
        <taxon>Dreissenidae</taxon>
        <taxon>Dreissena</taxon>
    </lineage>
</organism>
<feature type="binding site" evidence="10">
    <location>
        <position position="34"/>
    </location>
    <ligand>
        <name>Mg(2+)</name>
        <dbReference type="ChEBI" id="CHEBI:18420"/>
        <label>1</label>
    </ligand>
</feature>
<proteinExistence type="inferred from homology"/>
<accession>A0A9D4MU41</accession>
<evidence type="ECO:0000256" key="7">
    <source>
        <dbReference type="ARBA" id="ARBA00022842"/>
    </source>
</evidence>
<feature type="compositionally biased region" description="Polar residues" evidence="14">
    <location>
        <begin position="415"/>
        <end position="431"/>
    </location>
</feature>
<comment type="caution">
    <text evidence="16">The sequence shown here is derived from an EMBL/GenBank/DDBJ whole genome shotgun (WGS) entry which is preliminary data.</text>
</comment>
<dbReference type="GO" id="GO:0008081">
    <property type="term" value="F:phosphoric diester hydrolase activity"/>
    <property type="evidence" value="ECO:0007669"/>
    <property type="project" value="TreeGrafter"/>
</dbReference>
<dbReference type="AlphaFoldDB" id="A0A9D4MU41"/>
<comment type="catalytic activity">
    <reaction evidence="1">
        <text>Exonucleolytic cleavage in the 3'- to 5'-direction to yield nucleoside 5'-phosphates.</text>
        <dbReference type="EC" id="3.1.11.2"/>
    </reaction>
</comment>
<keyword evidence="17" id="KW-1185">Reference proteome</keyword>
<dbReference type="PROSITE" id="PS51999">
    <property type="entry name" value="ZF_GRF"/>
    <property type="match status" value="1"/>
</dbReference>
<dbReference type="GO" id="GO:0008270">
    <property type="term" value="F:zinc ion binding"/>
    <property type="evidence" value="ECO:0007669"/>
    <property type="project" value="UniProtKB-KW"/>
</dbReference>
<evidence type="ECO:0000256" key="2">
    <source>
        <dbReference type="ARBA" id="ARBA00007092"/>
    </source>
</evidence>
<evidence type="ECO:0000256" key="5">
    <source>
        <dbReference type="ARBA" id="ARBA00022801"/>
    </source>
</evidence>
<feature type="binding site" evidence="10">
    <location>
        <position position="305"/>
    </location>
    <ligand>
        <name>Mg(2+)</name>
        <dbReference type="ChEBI" id="CHEBI:18420"/>
        <label>1</label>
    </ligand>
</feature>
<dbReference type="EC" id="3.1.-.-" evidence="13"/>
<dbReference type="GO" id="GO:0003906">
    <property type="term" value="F:DNA-(apurinic or apyrimidinic site) endonuclease activity"/>
    <property type="evidence" value="ECO:0007669"/>
    <property type="project" value="TreeGrafter"/>
</dbReference>
<feature type="binding site" evidence="10">
    <location>
        <position position="306"/>
    </location>
    <ligand>
        <name>Mg(2+)</name>
        <dbReference type="ChEBI" id="CHEBI:18420"/>
        <label>1</label>
    </ligand>
</feature>
<keyword evidence="13" id="KW-0234">DNA repair</keyword>
<evidence type="ECO:0000256" key="10">
    <source>
        <dbReference type="PIRSR" id="PIRSR604808-2"/>
    </source>
</evidence>
<sequence>MKIVSWNINGIRASKTNLKTLIEDIGSDVMCFQETKVTRDMLDEPTAILDGYNSYFSFSRKRSGYSGVANYCKDSATPVKAEEGLSGGLTTNKNGSIGCYGNQTSFLEDELKDLDAEGRTIITQHRVRFPSGEEKDLAIINVYCPRFDPDREDRHQYKLRFFALLQTRAEAILASGSHVIILGDINTTHRQLDRCDEEDNESHKRPSRLWLNQMLYDKGRDPKLETDLDPQEFIAITPHIVGGKFMDSFRHFYPEKEGCFSNWCTLTNARSTNYGRRLDYILTDVELSEQCLKSASILAHIEGSDHCPVTVELTCEFIPAKTCPPLCTKFMPEFSGKQQKLSTFFTKLIKHDTITINNESVQDAFKGTDVSKGVKRSPQKIQSQPLKKQKTLEVKKGSQGKQGDLMSFFKGPGSKSDTTVNSSQVNDTKNIVTDPKSNSFSLSVTVEEARIKTKTDLLSTSKYFTGDPNSAEIVSNNELENEELVTNIVNDNKSSTTNAWKNILGGLGPAPLCKGHKEPCVLRMVKKPGPNKGKQFYACARGEGLKTNPEARCETFQWVVKKKL</sequence>
<evidence type="ECO:0000256" key="3">
    <source>
        <dbReference type="ARBA" id="ARBA00022723"/>
    </source>
</evidence>
<dbReference type="Pfam" id="PF03372">
    <property type="entry name" value="Exo_endo_phos"/>
    <property type="match status" value="1"/>
</dbReference>
<keyword evidence="10" id="KW-0464">Manganese</keyword>
<reference evidence="16" key="2">
    <citation type="submission" date="2020-11" db="EMBL/GenBank/DDBJ databases">
        <authorList>
            <person name="McCartney M.A."/>
            <person name="Auch B."/>
            <person name="Kono T."/>
            <person name="Mallez S."/>
            <person name="Becker A."/>
            <person name="Gohl D.M."/>
            <person name="Silverstein K.A.T."/>
            <person name="Koren S."/>
            <person name="Bechman K.B."/>
            <person name="Herman A."/>
            <person name="Abrahante J.E."/>
            <person name="Garbe J."/>
        </authorList>
    </citation>
    <scope>NUCLEOTIDE SEQUENCE</scope>
    <source>
        <strain evidence="16">Duluth1</strain>
        <tissue evidence="16">Whole animal</tissue>
    </source>
</reference>
<evidence type="ECO:0000256" key="14">
    <source>
        <dbReference type="SAM" id="MobiDB-lite"/>
    </source>
</evidence>
<evidence type="ECO:0000256" key="6">
    <source>
        <dbReference type="ARBA" id="ARBA00022833"/>
    </source>
</evidence>
<feature type="site" description="Interaction with DNA substrate" evidence="11">
    <location>
        <position position="306"/>
    </location>
</feature>
<dbReference type="GO" id="GO:0005634">
    <property type="term" value="C:nucleus"/>
    <property type="evidence" value="ECO:0007669"/>
    <property type="project" value="TreeGrafter"/>
</dbReference>
<dbReference type="PANTHER" id="PTHR22748:SF4">
    <property type="entry name" value="DNA-(APURINIC OR APYRIMIDINIC SITE) ENDONUCLEASE 2"/>
    <property type="match status" value="1"/>
</dbReference>
<protein>
    <recommendedName>
        <fullName evidence="13">DNA-(apurinic or apyrimidinic site) endonuclease</fullName>
        <ecNumber evidence="13">3.1.-.-</ecNumber>
    </recommendedName>
</protein>
<evidence type="ECO:0000256" key="1">
    <source>
        <dbReference type="ARBA" id="ARBA00000493"/>
    </source>
</evidence>
<dbReference type="EMBL" id="JAIWYP010000001">
    <property type="protein sequence ID" value="KAH3881784.1"/>
    <property type="molecule type" value="Genomic_DNA"/>
</dbReference>
<dbReference type="Pfam" id="PF06839">
    <property type="entry name" value="Zn_ribbon_GRF"/>
    <property type="match status" value="1"/>
</dbReference>
<dbReference type="Proteomes" id="UP000828390">
    <property type="component" value="Unassembled WGS sequence"/>
</dbReference>
<keyword evidence="3 10" id="KW-0479">Metal-binding</keyword>
<feature type="active site" evidence="9">
    <location>
        <position position="143"/>
    </location>
</feature>
<feature type="site" description="Transition state stabilizer" evidence="11">
    <location>
        <position position="186"/>
    </location>
</feature>
<dbReference type="PROSITE" id="PS51435">
    <property type="entry name" value="AP_NUCLEASE_F1_4"/>
    <property type="match status" value="1"/>
</dbReference>
<reference evidence="16" key="1">
    <citation type="journal article" date="2019" name="bioRxiv">
        <title>The Genome of the Zebra Mussel, Dreissena polymorpha: A Resource for Invasive Species Research.</title>
        <authorList>
            <person name="McCartney M.A."/>
            <person name="Auch B."/>
            <person name="Kono T."/>
            <person name="Mallez S."/>
            <person name="Zhang Y."/>
            <person name="Obille A."/>
            <person name="Becker A."/>
            <person name="Abrahante J.E."/>
            <person name="Garbe J."/>
            <person name="Badalamenti J.P."/>
            <person name="Herman A."/>
            <person name="Mangelson H."/>
            <person name="Liachko I."/>
            <person name="Sullivan S."/>
            <person name="Sone E.D."/>
            <person name="Koren S."/>
            <person name="Silverstein K.A.T."/>
            <person name="Beckman K.B."/>
            <person name="Gohl D.M."/>
        </authorList>
    </citation>
    <scope>NUCLEOTIDE SEQUENCE</scope>
    <source>
        <strain evidence="16">Duluth1</strain>
        <tissue evidence="16">Whole animal</tissue>
    </source>
</reference>
<keyword evidence="6" id="KW-0862">Zinc</keyword>
<feature type="binding site" evidence="10">
    <location>
        <position position="7"/>
    </location>
    <ligand>
        <name>Mg(2+)</name>
        <dbReference type="ChEBI" id="CHEBI:18420"/>
        <label>1</label>
    </ligand>
</feature>
<feature type="region of interest" description="Disordered" evidence="14">
    <location>
        <begin position="369"/>
        <end position="431"/>
    </location>
</feature>
<evidence type="ECO:0000313" key="17">
    <source>
        <dbReference type="Proteomes" id="UP000828390"/>
    </source>
</evidence>
<keyword evidence="13" id="KW-0227">DNA damage</keyword>
<evidence type="ECO:0000256" key="8">
    <source>
        <dbReference type="ARBA" id="ARBA00023242"/>
    </source>
</evidence>
<evidence type="ECO:0000256" key="9">
    <source>
        <dbReference type="PIRSR" id="PIRSR604808-1"/>
    </source>
</evidence>
<dbReference type="PANTHER" id="PTHR22748">
    <property type="entry name" value="AP ENDONUCLEASE"/>
    <property type="match status" value="1"/>
</dbReference>
<evidence type="ECO:0000256" key="13">
    <source>
        <dbReference type="RuleBase" id="RU362131"/>
    </source>
</evidence>
<dbReference type="CDD" id="cd09088">
    <property type="entry name" value="Ape2-like_AP-endo"/>
    <property type="match status" value="1"/>
</dbReference>
<dbReference type="InterPro" id="IPR004808">
    <property type="entry name" value="AP_endonuc_1"/>
</dbReference>